<proteinExistence type="predicted"/>
<evidence type="ECO:0000313" key="2">
    <source>
        <dbReference type="Proteomes" id="UP001064048"/>
    </source>
</evidence>
<dbReference type="Proteomes" id="UP001064048">
    <property type="component" value="Chromosome 8"/>
</dbReference>
<accession>A0ACC0JRK8</accession>
<keyword evidence="2" id="KW-1185">Reference proteome</keyword>
<gene>
    <name evidence="1" type="ORF">MSG28_005347</name>
</gene>
<sequence>MALIFRKLRYSVLINTFPRVLAGLLFIYLYCEYLIYYVTQIQCEWPVLKKVSSVQPVYAMILADPHMLGSRDGHWLDRWRREWQMQRAFQTAMTLHRPEVVFVLGDLFDEGDKSSEKEFNEVVQRFHQLFTVPEGTTLRDENIQCAGRITPQLAGRFERRMRAAPAGLASVRGAHFVLLNSMRCRRRLFALRTRRRRDRQHS</sequence>
<protein>
    <submittedName>
        <fullName evidence="1">Uncharacterized protein</fullName>
    </submittedName>
</protein>
<evidence type="ECO:0000313" key="1">
    <source>
        <dbReference type="EMBL" id="KAI8426550.1"/>
    </source>
</evidence>
<comment type="caution">
    <text evidence="1">The sequence shown here is derived from an EMBL/GenBank/DDBJ whole genome shotgun (WGS) entry which is preliminary data.</text>
</comment>
<dbReference type="EMBL" id="CM046108">
    <property type="protein sequence ID" value="KAI8426550.1"/>
    <property type="molecule type" value="Genomic_DNA"/>
</dbReference>
<organism evidence="1 2">
    <name type="scientific">Choristoneura fumiferana</name>
    <name type="common">Spruce budworm moth</name>
    <name type="synonym">Archips fumiferana</name>
    <dbReference type="NCBI Taxonomy" id="7141"/>
    <lineage>
        <taxon>Eukaryota</taxon>
        <taxon>Metazoa</taxon>
        <taxon>Ecdysozoa</taxon>
        <taxon>Arthropoda</taxon>
        <taxon>Hexapoda</taxon>
        <taxon>Insecta</taxon>
        <taxon>Pterygota</taxon>
        <taxon>Neoptera</taxon>
        <taxon>Endopterygota</taxon>
        <taxon>Lepidoptera</taxon>
        <taxon>Glossata</taxon>
        <taxon>Ditrysia</taxon>
        <taxon>Tortricoidea</taxon>
        <taxon>Tortricidae</taxon>
        <taxon>Tortricinae</taxon>
        <taxon>Choristoneura</taxon>
    </lineage>
</organism>
<name>A0ACC0JRK8_CHOFU</name>
<reference evidence="1 2" key="1">
    <citation type="journal article" date="2022" name="Genome Biol. Evol.">
        <title>The Spruce Budworm Genome: Reconstructing the Evolutionary History of Antifreeze Proteins.</title>
        <authorList>
            <person name="Beliveau C."/>
            <person name="Gagne P."/>
            <person name="Picq S."/>
            <person name="Vernygora O."/>
            <person name="Keeling C.I."/>
            <person name="Pinkney K."/>
            <person name="Doucet D."/>
            <person name="Wen F."/>
            <person name="Johnston J.S."/>
            <person name="Maaroufi H."/>
            <person name="Boyle B."/>
            <person name="Laroche J."/>
            <person name="Dewar K."/>
            <person name="Juretic N."/>
            <person name="Blackburn G."/>
            <person name="Nisole A."/>
            <person name="Brunet B."/>
            <person name="Brandao M."/>
            <person name="Lumley L."/>
            <person name="Duan J."/>
            <person name="Quan G."/>
            <person name="Lucarotti C.J."/>
            <person name="Roe A.D."/>
            <person name="Sperling F.A.H."/>
            <person name="Levesque R.C."/>
            <person name="Cusson M."/>
        </authorList>
    </citation>
    <scope>NUCLEOTIDE SEQUENCE [LARGE SCALE GENOMIC DNA]</scope>
    <source>
        <strain evidence="1">Glfc:IPQL:Cfum</strain>
    </source>
</reference>